<evidence type="ECO:0000313" key="2">
    <source>
        <dbReference type="Proteomes" id="UP001139981"/>
    </source>
</evidence>
<proteinExistence type="predicted"/>
<gene>
    <name evidence="1" type="ORF">IWW38_005183</name>
</gene>
<name>A0ACC1LVY1_9FUNG</name>
<evidence type="ECO:0000313" key="1">
    <source>
        <dbReference type="EMBL" id="KAJ2887002.1"/>
    </source>
</evidence>
<dbReference type="Proteomes" id="UP001139981">
    <property type="component" value="Unassembled WGS sequence"/>
</dbReference>
<sequence>MELDYENYEIFKTALENDDNWSNVQITAEFCPVKDVVPFATFAELARSSEEAKKYGKAEPVVIEFVPE</sequence>
<accession>A0ACC1LVY1</accession>
<feature type="non-terminal residue" evidence="1">
    <location>
        <position position="68"/>
    </location>
</feature>
<keyword evidence="2" id="KW-1185">Reference proteome</keyword>
<protein>
    <submittedName>
        <fullName evidence="1">Uncharacterized protein</fullName>
    </submittedName>
</protein>
<reference evidence="1" key="1">
    <citation type="submission" date="2022-07" db="EMBL/GenBank/DDBJ databases">
        <title>Phylogenomic reconstructions and comparative analyses of Kickxellomycotina fungi.</title>
        <authorList>
            <person name="Reynolds N.K."/>
            <person name="Stajich J.E."/>
            <person name="Barry K."/>
            <person name="Grigoriev I.V."/>
            <person name="Crous P."/>
            <person name="Smith M.E."/>
        </authorList>
    </citation>
    <scope>NUCLEOTIDE SEQUENCE</scope>
    <source>
        <strain evidence="1">CBS 190363</strain>
    </source>
</reference>
<comment type="caution">
    <text evidence="1">The sequence shown here is derived from an EMBL/GenBank/DDBJ whole genome shotgun (WGS) entry which is preliminary data.</text>
</comment>
<organism evidence="1 2">
    <name type="scientific">Coemansia aciculifera</name>
    <dbReference type="NCBI Taxonomy" id="417176"/>
    <lineage>
        <taxon>Eukaryota</taxon>
        <taxon>Fungi</taxon>
        <taxon>Fungi incertae sedis</taxon>
        <taxon>Zoopagomycota</taxon>
        <taxon>Kickxellomycotina</taxon>
        <taxon>Kickxellomycetes</taxon>
        <taxon>Kickxellales</taxon>
        <taxon>Kickxellaceae</taxon>
        <taxon>Coemansia</taxon>
    </lineage>
</organism>
<dbReference type="EMBL" id="JANBVB010002280">
    <property type="protein sequence ID" value="KAJ2887002.1"/>
    <property type="molecule type" value="Genomic_DNA"/>
</dbReference>